<reference evidence="2 3" key="1">
    <citation type="submission" date="2016-02" db="EMBL/GenBank/DDBJ databases">
        <title>Genome analysis of coral dinoflagellate symbionts highlights evolutionary adaptations to a symbiotic lifestyle.</title>
        <authorList>
            <person name="Aranda M."/>
            <person name="Li Y."/>
            <person name="Liew Y.J."/>
            <person name="Baumgarten S."/>
            <person name="Simakov O."/>
            <person name="Wilson M."/>
            <person name="Piel J."/>
            <person name="Ashoor H."/>
            <person name="Bougouffa S."/>
            <person name="Bajic V.B."/>
            <person name="Ryu T."/>
            <person name="Ravasi T."/>
            <person name="Bayer T."/>
            <person name="Micklem G."/>
            <person name="Kim H."/>
            <person name="Bhak J."/>
            <person name="Lajeunesse T.C."/>
            <person name="Voolstra C.R."/>
        </authorList>
    </citation>
    <scope>NUCLEOTIDE SEQUENCE [LARGE SCALE GENOMIC DNA]</scope>
    <source>
        <strain evidence="2 3">CCMP2467</strain>
    </source>
</reference>
<protein>
    <submittedName>
        <fullName evidence="2">Uncharacterized protein</fullName>
    </submittedName>
</protein>
<evidence type="ECO:0000313" key="2">
    <source>
        <dbReference type="EMBL" id="OLP81795.1"/>
    </source>
</evidence>
<proteinExistence type="predicted"/>
<gene>
    <name evidence="2" type="ORF">AK812_SmicGene37620</name>
</gene>
<accession>A0A1Q9CFT2</accession>
<dbReference type="AlphaFoldDB" id="A0A1Q9CFT2"/>
<sequence length="147" mass="16652">MSLLLVLLFLLLLLLLLMHTTTIILILILILVIIVFVMATVITVFITDIVMLFFSLNKNGRERREFGNVDSGSFVSQLNAKTHTHDRMIRCISKLDQISLGMTSMENARRSQKKETAIQQLEGVLMRNGFVLRVDPMALLVGIPRQV</sequence>
<evidence type="ECO:0000256" key="1">
    <source>
        <dbReference type="SAM" id="Phobius"/>
    </source>
</evidence>
<keyword evidence="1" id="KW-0472">Membrane</keyword>
<keyword evidence="1" id="KW-1133">Transmembrane helix</keyword>
<dbReference type="EMBL" id="LSRX01001249">
    <property type="protein sequence ID" value="OLP81795.1"/>
    <property type="molecule type" value="Genomic_DNA"/>
</dbReference>
<organism evidence="2 3">
    <name type="scientific">Symbiodinium microadriaticum</name>
    <name type="common">Dinoflagellate</name>
    <name type="synonym">Zooxanthella microadriatica</name>
    <dbReference type="NCBI Taxonomy" id="2951"/>
    <lineage>
        <taxon>Eukaryota</taxon>
        <taxon>Sar</taxon>
        <taxon>Alveolata</taxon>
        <taxon>Dinophyceae</taxon>
        <taxon>Suessiales</taxon>
        <taxon>Symbiodiniaceae</taxon>
        <taxon>Symbiodinium</taxon>
    </lineage>
</organism>
<keyword evidence="1" id="KW-0812">Transmembrane</keyword>
<name>A0A1Q9CFT2_SYMMI</name>
<comment type="caution">
    <text evidence="2">The sequence shown here is derived from an EMBL/GenBank/DDBJ whole genome shotgun (WGS) entry which is preliminary data.</text>
</comment>
<dbReference type="Proteomes" id="UP000186817">
    <property type="component" value="Unassembled WGS sequence"/>
</dbReference>
<evidence type="ECO:0000313" key="3">
    <source>
        <dbReference type="Proteomes" id="UP000186817"/>
    </source>
</evidence>
<keyword evidence="3" id="KW-1185">Reference proteome</keyword>
<feature type="transmembrane region" description="Helical" evidence="1">
    <location>
        <begin position="28"/>
        <end position="54"/>
    </location>
</feature>